<dbReference type="InterPro" id="IPR012338">
    <property type="entry name" value="Beta-lactam/transpept-like"/>
</dbReference>
<dbReference type="RefSeq" id="WP_087620878.1">
    <property type="nucleotide sequence ID" value="NZ_NEXX01000004.1"/>
</dbReference>
<dbReference type="PANTHER" id="PTHR43283">
    <property type="entry name" value="BETA-LACTAMASE-RELATED"/>
    <property type="match status" value="1"/>
</dbReference>
<dbReference type="AlphaFoldDB" id="A0A1Z9YWD0"/>
<evidence type="ECO:0000259" key="1">
    <source>
        <dbReference type="Pfam" id="PF00144"/>
    </source>
</evidence>
<accession>A0A1Z9YWD0</accession>
<feature type="domain" description="Beta-lactamase-related" evidence="1">
    <location>
        <begin position="21"/>
        <end position="377"/>
    </location>
</feature>
<dbReference type="OrthoDB" id="119951at2"/>
<dbReference type="PANTHER" id="PTHR43283:SF3">
    <property type="entry name" value="BETA-LACTAMASE FAMILY PROTEIN (AFU_ORTHOLOGUE AFUA_5G07500)"/>
    <property type="match status" value="1"/>
</dbReference>
<keyword evidence="3" id="KW-1185">Reference proteome</keyword>
<dbReference type="EMBL" id="NEXX01000004">
    <property type="protein sequence ID" value="OUY06517.1"/>
    <property type="molecule type" value="Genomic_DNA"/>
</dbReference>
<dbReference type="InterPro" id="IPR050789">
    <property type="entry name" value="Diverse_Enzym_Activities"/>
</dbReference>
<dbReference type="SUPFAM" id="SSF56601">
    <property type="entry name" value="beta-lactamase/transpeptidase-like"/>
    <property type="match status" value="1"/>
</dbReference>
<reference evidence="2 3" key="1">
    <citation type="submission" date="2017-05" db="EMBL/GenBank/DDBJ databases">
        <title>Acinetobacter populi ANC 5415 (= PBJ7), whole genome shotgun sequencing project.</title>
        <authorList>
            <person name="Nemec A."/>
            <person name="Radolfova-Krizova L."/>
        </authorList>
    </citation>
    <scope>NUCLEOTIDE SEQUENCE [LARGE SCALE GENOMIC DNA]</scope>
    <source>
        <strain evidence="2 3">PBJ7</strain>
    </source>
</reference>
<dbReference type="Gene3D" id="3.40.710.10">
    <property type="entry name" value="DD-peptidase/beta-lactamase superfamily"/>
    <property type="match status" value="1"/>
</dbReference>
<gene>
    <name evidence="2" type="ORF">CAP51_11305</name>
</gene>
<dbReference type="InterPro" id="IPR001466">
    <property type="entry name" value="Beta-lactam-related"/>
</dbReference>
<sequence>MKQQLQQALDPILNHVTQGDRPVAGVVAGVIDRDEVLYLNHAGERDLSTHSAMTDDSVFAIFSTTKAITTTVALQQYEKGLLDLDAPAREYVPEIGELQILEGFDTEGKQILRKPKHEISTRMLLLHTAGFGYDFFNEKYFKLTSEQNYPSIISATKASIQTPLLFDPGTQWEYGTNLDWAGLVTEAVGQKRLGQLMQEQIFDPLAMNDTAFILTPSMQQRRVSMHHRLPDGTLIADPEFILPQEPQIHMGGHGLYSTVSDYLKFIQMWLNRGTVNGKQILQESTIELALKNGLGEVAMKNLPGVIPTLSNDVVMYPEAKQGWTLGFMINETATHSGRPAGTIGWCGLANLYYWIDIQNNVGGYFATQTLPFLDATAYNGFLQFEQAVNRIVQQ</sequence>
<name>A0A1Z9YWD0_9GAMM</name>
<organism evidence="2 3">
    <name type="scientific">Acinetobacter populi</name>
    <dbReference type="NCBI Taxonomy" id="1582270"/>
    <lineage>
        <taxon>Bacteria</taxon>
        <taxon>Pseudomonadati</taxon>
        <taxon>Pseudomonadota</taxon>
        <taxon>Gammaproteobacteria</taxon>
        <taxon>Moraxellales</taxon>
        <taxon>Moraxellaceae</taxon>
        <taxon>Acinetobacter</taxon>
    </lineage>
</organism>
<protein>
    <submittedName>
        <fullName evidence="2">1,4-butanediol diacrylate esterase</fullName>
    </submittedName>
</protein>
<proteinExistence type="predicted"/>
<comment type="caution">
    <text evidence="2">The sequence shown here is derived from an EMBL/GenBank/DDBJ whole genome shotgun (WGS) entry which is preliminary data.</text>
</comment>
<evidence type="ECO:0000313" key="3">
    <source>
        <dbReference type="Proteomes" id="UP000196536"/>
    </source>
</evidence>
<dbReference type="Proteomes" id="UP000196536">
    <property type="component" value="Unassembled WGS sequence"/>
</dbReference>
<evidence type="ECO:0000313" key="2">
    <source>
        <dbReference type="EMBL" id="OUY06517.1"/>
    </source>
</evidence>
<dbReference type="Pfam" id="PF00144">
    <property type="entry name" value="Beta-lactamase"/>
    <property type="match status" value="1"/>
</dbReference>